<evidence type="ECO:0000313" key="2">
    <source>
        <dbReference type="Proteomes" id="UP000008403"/>
    </source>
</evidence>
<dbReference type="EMBL" id="JF937091">
    <property type="protein sequence ID" value="AEK08391.1"/>
    <property type="molecule type" value="Genomic_DNA"/>
</dbReference>
<organism evidence="1 2">
    <name type="scientific">Mycobacterium phage Bask21</name>
    <dbReference type="NCBI Taxonomy" id="2902889"/>
    <lineage>
        <taxon>Viruses</taxon>
        <taxon>Duplodnaviria</taxon>
        <taxon>Heunggongvirae</taxon>
        <taxon>Uroviricota</taxon>
        <taxon>Caudoviricetes</taxon>
        <taxon>Kostyavirus</taxon>
        <taxon>Kostyavirus bask21</taxon>
    </lineage>
</organism>
<reference evidence="1 2" key="1">
    <citation type="journal article" date="2012" name="J. Virol.">
        <title>Complete Genome Sequences of 138 Mycobacteriophages.</title>
        <authorList>
            <consortium name="the Science Education Alliance Phage Hunters Advancing Genomics and Evolutionary Science Program"/>
            <consortium name="the KwaZulu-Natal Research Institute for Tuberculosis and HIV Mycobacterial Genetics Course Students"/>
            <consortium name="the Phage Hunters Integrating Research and Education Program"/>
            <person name="Hatfull G.F."/>
        </authorList>
    </citation>
    <scope>NUCLEOTIDE SEQUENCE [LARGE SCALE GENOMIC DNA]</scope>
    <source>
        <strain evidence="1 2">Bask21</strain>
    </source>
</reference>
<proteinExistence type="predicted"/>
<dbReference type="RefSeq" id="YP_009591252.1">
    <property type="nucleotide sequence ID" value="NC_041846.1"/>
</dbReference>
<name>G1D0U2_9CAUD</name>
<sequence length="273" mass="30680">MKKFCKMCVKQGRKKPNLVAEKGGKGLCSVHYRRKLAYRGEPQGFVSASPAREHLSTLREAGVTLPRMAKLSGVSSRSLECILYGQRASVRALTEQKILSISVSQYAGVEAAGKSQVPALGTVRRLQSLRRLGWSIKYLADRAGLTRAAVDLILRDGDKKWVNQRTAEAVKKLFAELQTTPPPESAYTRRAVATAVKRGWPLPLAWDEDEIDDPAAEPHDIERRGSDWHQEYLDIKENLGITTRRKIAERMGITEETLYQRLKRLQKLEEEAA</sequence>
<dbReference type="GeneID" id="40066706"/>
<evidence type="ECO:0008006" key="3">
    <source>
        <dbReference type="Google" id="ProtNLM"/>
    </source>
</evidence>
<evidence type="ECO:0000313" key="1">
    <source>
        <dbReference type="EMBL" id="AEK08391.1"/>
    </source>
</evidence>
<keyword evidence="2" id="KW-1185">Reference proteome</keyword>
<protein>
    <recommendedName>
        <fullName evidence="3">Helix-turn-helix DNA binding domain protein</fullName>
    </recommendedName>
</protein>
<gene>
    <name evidence="1" type="primary">92</name>
    <name evidence="1" type="ORF">PBI_BASK21_92</name>
</gene>
<dbReference type="Proteomes" id="UP000008403">
    <property type="component" value="Segment"/>
</dbReference>
<accession>G1D0U2</accession>